<dbReference type="Gene3D" id="3.40.50.720">
    <property type="entry name" value="NAD(P)-binding Rossmann-like Domain"/>
    <property type="match status" value="1"/>
</dbReference>
<keyword evidence="4" id="KW-0812">Transmembrane</keyword>
<evidence type="ECO:0000256" key="4">
    <source>
        <dbReference type="RuleBase" id="RU004475"/>
    </source>
</evidence>
<dbReference type="FunFam" id="3.40.50.720:FF:000138">
    <property type="entry name" value="Short-chain dehydrogenase/reductase family 42E member 1"/>
    <property type="match status" value="1"/>
</dbReference>
<keyword evidence="4" id="KW-0472">Membrane</keyword>
<dbReference type="CTD" id="93517"/>
<dbReference type="RefSeq" id="XP_007887455.2">
    <property type="nucleotide sequence ID" value="XM_007889264.2"/>
</dbReference>
<feature type="transmembrane region" description="Helical" evidence="4">
    <location>
        <begin position="285"/>
        <end position="305"/>
    </location>
</feature>
<evidence type="ECO:0000259" key="5">
    <source>
        <dbReference type="Pfam" id="PF01073"/>
    </source>
</evidence>
<keyword evidence="3" id="KW-0520">NAD</keyword>
<keyword evidence="4" id="KW-1133">Transmembrane helix</keyword>
<evidence type="ECO:0000256" key="3">
    <source>
        <dbReference type="ARBA" id="ARBA00023027"/>
    </source>
</evidence>
<dbReference type="PANTHER" id="PTHR43245:SF51">
    <property type="entry name" value="SHORT CHAIN DEHYDROGENASE_REDUCTASE FAMILY 42E, MEMBER 2"/>
    <property type="match status" value="1"/>
</dbReference>
<dbReference type="KEGG" id="cmk:103175952"/>
<dbReference type="InterPro" id="IPR002225">
    <property type="entry name" value="3Beta_OHSteriod_DH/Estase"/>
</dbReference>
<dbReference type="AlphaFoldDB" id="V9KID2"/>
<organism evidence="6">
    <name type="scientific">Callorhinchus milii</name>
    <name type="common">Ghost shark</name>
    <dbReference type="NCBI Taxonomy" id="7868"/>
    <lineage>
        <taxon>Eukaryota</taxon>
        <taxon>Metazoa</taxon>
        <taxon>Chordata</taxon>
        <taxon>Craniata</taxon>
        <taxon>Vertebrata</taxon>
        <taxon>Chondrichthyes</taxon>
        <taxon>Holocephali</taxon>
        <taxon>Chimaeriformes</taxon>
        <taxon>Callorhinchidae</taxon>
        <taxon>Callorhinchus</taxon>
    </lineage>
</organism>
<reference evidence="6" key="1">
    <citation type="journal article" date="2014" name="Nature">
        <title>Elephant shark genome provides unique insights into gnathostome evolution.</title>
        <authorList>
            <consortium name="International Elephant Shark Genome Sequencing Consortium"/>
            <person name="Venkatesh B."/>
            <person name="Lee A.P."/>
            <person name="Ravi V."/>
            <person name="Maurya A.K."/>
            <person name="Lian M.M."/>
            <person name="Swann J.B."/>
            <person name="Ohta Y."/>
            <person name="Flajnik M.F."/>
            <person name="Sutoh Y."/>
            <person name="Kasahara M."/>
            <person name="Hoon S."/>
            <person name="Gangu V."/>
            <person name="Roy S.W."/>
            <person name="Irimia M."/>
            <person name="Korzh V."/>
            <person name="Kondrychyn I."/>
            <person name="Lim Z.W."/>
            <person name="Tay B.H."/>
            <person name="Tohari S."/>
            <person name="Kong K.W."/>
            <person name="Ho S."/>
            <person name="Lorente-Galdos B."/>
            <person name="Quilez J."/>
            <person name="Marques-Bonet T."/>
            <person name="Raney B.J."/>
            <person name="Ingham P.W."/>
            <person name="Tay A."/>
            <person name="Hillier L.W."/>
            <person name="Minx P."/>
            <person name="Boehm T."/>
            <person name="Wilson R.K."/>
            <person name="Brenner S."/>
            <person name="Warren W.C."/>
        </authorList>
    </citation>
    <scope>NUCLEOTIDE SEQUENCE</scope>
    <source>
        <tissue evidence="6">Testis</tissue>
    </source>
</reference>
<name>V9KID2_CALMI</name>
<dbReference type="SUPFAM" id="SSF51735">
    <property type="entry name" value="NAD(P)-binding Rossmann-fold domains"/>
    <property type="match status" value="1"/>
</dbReference>
<evidence type="ECO:0000256" key="1">
    <source>
        <dbReference type="ARBA" id="ARBA00009219"/>
    </source>
</evidence>
<dbReference type="GO" id="GO:0016616">
    <property type="term" value="F:oxidoreductase activity, acting on the CH-OH group of donors, NAD or NADP as acceptor"/>
    <property type="evidence" value="ECO:0007669"/>
    <property type="project" value="InterPro"/>
</dbReference>
<dbReference type="EMBL" id="JW865281">
    <property type="protein sequence ID" value="AFO97798.1"/>
    <property type="molecule type" value="mRNA"/>
</dbReference>
<dbReference type="RefSeq" id="XP_007887454.2">
    <property type="nucleotide sequence ID" value="XM_007889263.2"/>
</dbReference>
<dbReference type="GO" id="GO:0006694">
    <property type="term" value="P:steroid biosynthetic process"/>
    <property type="evidence" value="ECO:0007669"/>
    <property type="project" value="InterPro"/>
</dbReference>
<dbReference type="PANTHER" id="PTHR43245">
    <property type="entry name" value="BIFUNCTIONAL POLYMYXIN RESISTANCE PROTEIN ARNA"/>
    <property type="match status" value="1"/>
</dbReference>
<comment type="similarity">
    <text evidence="1 4">Belongs to the 3-beta-HSD family.</text>
</comment>
<evidence type="ECO:0000313" key="6">
    <source>
        <dbReference type="EMBL" id="AFO97798.1"/>
    </source>
</evidence>
<dbReference type="GeneID" id="103175952"/>
<accession>V9KID2</accession>
<protein>
    <submittedName>
        <fullName evidence="6">Short-chain dehydrogenase/reductase family 42E member 1</fullName>
    </submittedName>
</protein>
<dbReference type="InterPro" id="IPR036291">
    <property type="entry name" value="NAD(P)-bd_dom_sf"/>
</dbReference>
<proteinExistence type="evidence at transcript level"/>
<feature type="transmembrane region" description="Helical" evidence="4">
    <location>
        <begin position="367"/>
        <end position="385"/>
    </location>
</feature>
<keyword evidence="2 4" id="KW-0560">Oxidoreductase</keyword>
<dbReference type="Pfam" id="PF01073">
    <property type="entry name" value="3Beta_HSD"/>
    <property type="match status" value="1"/>
</dbReference>
<feature type="domain" description="3-beta hydroxysteroid dehydrogenase/isomerase" evidence="5">
    <location>
        <begin position="14"/>
        <end position="283"/>
    </location>
</feature>
<dbReference type="OrthoDB" id="2735536at2759"/>
<evidence type="ECO:0000256" key="2">
    <source>
        <dbReference type="ARBA" id="ARBA00023002"/>
    </source>
</evidence>
<sequence>METSVKSSLTETVLITGGGGYFGHRLGCTLHKRGVRVILFDISKPTEALPDKVVFVKGDIRNYREVETALQNVDCVYHIASYGMSGREQLNKRQIEDVNVKGTEHLIQACLKNGVQRLVYTSTYNVVFGGQTIKNGDESLPYLPLHLHPDHYSRTKSLAEMKVLKANGTKVKNKKGVLLTCALRPAGIYGPGEQRHLPRIVHYIESGIFKFVYGAKDSLVEFVHVDNLVSAHILASEHLLAEGSHTAAGQAYFISDGKPVNNFEFLRPLVEGLGYRYPTVRLPLALIYFFAFLTEMVHSLVSPVYNFQPLLTRTEVYKTGVTHYFSMEKARRELGYRPLEFSLREVVEWFKARGHGRDQATYGVKHFLLNVVFFILLSAVILSWLPGVSS</sequence>
<dbReference type="RefSeq" id="XP_042196119.1">
    <property type="nucleotide sequence ID" value="XM_042340185.1"/>
</dbReference>
<dbReference type="InterPro" id="IPR050177">
    <property type="entry name" value="Lipid_A_modif_metabolic_enz"/>
</dbReference>
<dbReference type="RefSeq" id="XP_042196118.1">
    <property type="nucleotide sequence ID" value="XM_042340184.1"/>
</dbReference>